<evidence type="ECO:0000313" key="6">
    <source>
        <dbReference type="EMBL" id="MEC0226161.1"/>
    </source>
</evidence>
<accession>A0ABU6FW89</accession>
<evidence type="ECO:0000256" key="1">
    <source>
        <dbReference type="ARBA" id="ARBA00023015"/>
    </source>
</evidence>
<dbReference type="Proteomes" id="UP001338137">
    <property type="component" value="Unassembled WGS sequence"/>
</dbReference>
<dbReference type="InterPro" id="IPR009057">
    <property type="entry name" value="Homeodomain-like_sf"/>
</dbReference>
<sequence length="172" mass="19740">MVKGTTSLDRRNDIISAAIEVFAELGYYRATTAQVAERAAISQPYVYRFFTKESLLVAALDLSWQRILHAFQLVRDTKAPEFLEEGFIRAYEKIMESHRNEILLQMQAQTILETPVRETMTKGMNDVQQLVFNAFLQAGIEEPQERTTIFLARGMLCNVSMALDMPNLMIKR</sequence>
<dbReference type="PRINTS" id="PR00455">
    <property type="entry name" value="HTHTETR"/>
</dbReference>
<dbReference type="InterPro" id="IPR050109">
    <property type="entry name" value="HTH-type_TetR-like_transc_reg"/>
</dbReference>
<dbReference type="EMBL" id="JARLKY010000007">
    <property type="protein sequence ID" value="MEC0226161.1"/>
    <property type="molecule type" value="Genomic_DNA"/>
</dbReference>
<organism evidence="6 7">
    <name type="scientific">Paenibacillus alba</name>
    <dbReference type="NCBI Taxonomy" id="1197127"/>
    <lineage>
        <taxon>Bacteria</taxon>
        <taxon>Bacillati</taxon>
        <taxon>Bacillota</taxon>
        <taxon>Bacilli</taxon>
        <taxon>Bacillales</taxon>
        <taxon>Paenibacillaceae</taxon>
        <taxon>Paenibacillus</taxon>
    </lineage>
</organism>
<dbReference type="SUPFAM" id="SSF46689">
    <property type="entry name" value="Homeodomain-like"/>
    <property type="match status" value="1"/>
</dbReference>
<feature type="domain" description="HTH tetR-type" evidence="5">
    <location>
        <begin position="8"/>
        <end position="68"/>
    </location>
</feature>
<protein>
    <submittedName>
        <fullName evidence="6">TetR/AcrR family transcriptional regulator</fullName>
    </submittedName>
</protein>
<dbReference type="PANTHER" id="PTHR30055:SF234">
    <property type="entry name" value="HTH-TYPE TRANSCRIPTIONAL REGULATOR BETI"/>
    <property type="match status" value="1"/>
</dbReference>
<keyword evidence="2 4" id="KW-0238">DNA-binding</keyword>
<evidence type="ECO:0000256" key="2">
    <source>
        <dbReference type="ARBA" id="ARBA00023125"/>
    </source>
</evidence>
<evidence type="ECO:0000259" key="5">
    <source>
        <dbReference type="PROSITE" id="PS50977"/>
    </source>
</evidence>
<reference evidence="6 7" key="1">
    <citation type="submission" date="2023-03" db="EMBL/GenBank/DDBJ databases">
        <title>Bacillus Genome Sequencing.</title>
        <authorList>
            <person name="Dunlap C."/>
        </authorList>
    </citation>
    <scope>NUCLEOTIDE SEQUENCE [LARGE SCALE GENOMIC DNA]</scope>
    <source>
        <strain evidence="6 7">BD-533</strain>
    </source>
</reference>
<dbReference type="PROSITE" id="PS50977">
    <property type="entry name" value="HTH_TETR_2"/>
    <property type="match status" value="1"/>
</dbReference>
<keyword evidence="7" id="KW-1185">Reference proteome</keyword>
<evidence type="ECO:0000256" key="4">
    <source>
        <dbReference type="PROSITE-ProRule" id="PRU00335"/>
    </source>
</evidence>
<keyword evidence="3" id="KW-0804">Transcription</keyword>
<feature type="DNA-binding region" description="H-T-H motif" evidence="4">
    <location>
        <begin position="31"/>
        <end position="50"/>
    </location>
</feature>
<name>A0ABU6FW89_9BACL</name>
<dbReference type="Pfam" id="PF00440">
    <property type="entry name" value="TetR_N"/>
    <property type="match status" value="1"/>
</dbReference>
<evidence type="ECO:0000256" key="3">
    <source>
        <dbReference type="ARBA" id="ARBA00023163"/>
    </source>
</evidence>
<comment type="caution">
    <text evidence="6">The sequence shown here is derived from an EMBL/GenBank/DDBJ whole genome shotgun (WGS) entry which is preliminary data.</text>
</comment>
<dbReference type="RefSeq" id="WP_326070556.1">
    <property type="nucleotide sequence ID" value="NZ_JARLKY010000007.1"/>
</dbReference>
<evidence type="ECO:0000313" key="7">
    <source>
        <dbReference type="Proteomes" id="UP001338137"/>
    </source>
</evidence>
<dbReference type="Gene3D" id="1.10.357.10">
    <property type="entry name" value="Tetracycline Repressor, domain 2"/>
    <property type="match status" value="1"/>
</dbReference>
<proteinExistence type="predicted"/>
<dbReference type="PANTHER" id="PTHR30055">
    <property type="entry name" value="HTH-TYPE TRANSCRIPTIONAL REGULATOR RUTR"/>
    <property type="match status" value="1"/>
</dbReference>
<dbReference type="InterPro" id="IPR001647">
    <property type="entry name" value="HTH_TetR"/>
</dbReference>
<keyword evidence="1" id="KW-0805">Transcription regulation</keyword>
<gene>
    <name evidence="6" type="ORF">P4I72_03345</name>
</gene>